<dbReference type="RefSeq" id="XP_060428627.1">
    <property type="nucleotide sequence ID" value="XM_060565809.1"/>
</dbReference>
<protein>
    <submittedName>
        <fullName evidence="2">Uncharacterized protein</fullName>
    </submittedName>
</protein>
<feature type="compositionally biased region" description="Basic and acidic residues" evidence="1">
    <location>
        <begin position="41"/>
        <end position="51"/>
    </location>
</feature>
<proteinExistence type="predicted"/>
<feature type="region of interest" description="Disordered" evidence="1">
    <location>
        <begin position="1"/>
        <end position="78"/>
    </location>
</feature>
<dbReference type="AlphaFoldDB" id="A0AAJ0AJW1"/>
<organism evidence="2 3">
    <name type="scientific">Colletotrichum godetiae</name>
    <dbReference type="NCBI Taxonomy" id="1209918"/>
    <lineage>
        <taxon>Eukaryota</taxon>
        <taxon>Fungi</taxon>
        <taxon>Dikarya</taxon>
        <taxon>Ascomycota</taxon>
        <taxon>Pezizomycotina</taxon>
        <taxon>Sordariomycetes</taxon>
        <taxon>Hypocreomycetidae</taxon>
        <taxon>Glomerellales</taxon>
        <taxon>Glomerellaceae</taxon>
        <taxon>Colletotrichum</taxon>
        <taxon>Colletotrichum acutatum species complex</taxon>
    </lineage>
</organism>
<comment type="caution">
    <text evidence="2">The sequence shown here is derived from an EMBL/GenBank/DDBJ whole genome shotgun (WGS) entry which is preliminary data.</text>
</comment>
<dbReference type="EMBL" id="JAHMHR010000025">
    <property type="protein sequence ID" value="KAK1674624.1"/>
    <property type="molecule type" value="Genomic_DNA"/>
</dbReference>
<feature type="compositionally biased region" description="Basic residues" evidence="1">
    <location>
        <begin position="67"/>
        <end position="78"/>
    </location>
</feature>
<evidence type="ECO:0000313" key="2">
    <source>
        <dbReference type="EMBL" id="KAK1674624.1"/>
    </source>
</evidence>
<keyword evidence="3" id="KW-1185">Reference proteome</keyword>
<dbReference type="GeneID" id="85450335"/>
<evidence type="ECO:0000313" key="3">
    <source>
        <dbReference type="Proteomes" id="UP001224890"/>
    </source>
</evidence>
<accession>A0AAJ0AJW1</accession>
<sequence>MKAGQVRRTAGTTLHDDRQNRDKRRQERNTAATQFGSGDQGTRERVDREPRVTASVLSQRHPTSLTRTRRPHLSNHRG</sequence>
<reference evidence="2" key="1">
    <citation type="submission" date="2021-06" db="EMBL/GenBank/DDBJ databases">
        <title>Comparative genomics, transcriptomics and evolutionary studies reveal genomic signatures of adaptation to plant cell wall in hemibiotrophic fungi.</title>
        <authorList>
            <consortium name="DOE Joint Genome Institute"/>
            <person name="Baroncelli R."/>
            <person name="Diaz J.F."/>
            <person name="Benocci T."/>
            <person name="Peng M."/>
            <person name="Battaglia E."/>
            <person name="Haridas S."/>
            <person name="Andreopoulos W."/>
            <person name="Labutti K."/>
            <person name="Pangilinan J."/>
            <person name="Floch G.L."/>
            <person name="Makela M.R."/>
            <person name="Henrissat B."/>
            <person name="Grigoriev I.V."/>
            <person name="Crouch J.A."/>
            <person name="De Vries R.P."/>
            <person name="Sukno S.A."/>
            <person name="Thon M.R."/>
        </authorList>
    </citation>
    <scope>NUCLEOTIDE SEQUENCE</scope>
    <source>
        <strain evidence="2">CBS 193.32</strain>
    </source>
</reference>
<name>A0AAJ0AJW1_9PEZI</name>
<feature type="compositionally biased region" description="Basic and acidic residues" evidence="1">
    <location>
        <begin position="14"/>
        <end position="28"/>
    </location>
</feature>
<feature type="compositionally biased region" description="Polar residues" evidence="1">
    <location>
        <begin position="55"/>
        <end position="66"/>
    </location>
</feature>
<evidence type="ECO:0000256" key="1">
    <source>
        <dbReference type="SAM" id="MobiDB-lite"/>
    </source>
</evidence>
<dbReference type="Proteomes" id="UP001224890">
    <property type="component" value="Unassembled WGS sequence"/>
</dbReference>
<gene>
    <name evidence="2" type="ORF">BDP55DRAFT_179392</name>
</gene>